<protein>
    <submittedName>
        <fullName evidence="2">ParB/RepB/Spo0J family partition protein</fullName>
    </submittedName>
</protein>
<dbReference type="Proteomes" id="UP000406735">
    <property type="component" value="Unassembled WGS sequence"/>
</dbReference>
<organism evidence="3 5">
    <name type="scientific">Segatella copri</name>
    <dbReference type="NCBI Taxonomy" id="165179"/>
    <lineage>
        <taxon>Bacteria</taxon>
        <taxon>Pseudomonadati</taxon>
        <taxon>Bacteroidota</taxon>
        <taxon>Bacteroidia</taxon>
        <taxon>Bacteroidales</taxon>
        <taxon>Prevotellaceae</taxon>
        <taxon>Segatella</taxon>
    </lineage>
</organism>
<reference evidence="5 6" key="1">
    <citation type="submission" date="2019-09" db="EMBL/GenBank/DDBJ databases">
        <title>Distinct polysaccharide growth profiles of human intestinal Prevotella copri isolates.</title>
        <authorList>
            <person name="Fehlner-Peach H."/>
            <person name="Magnabosco C."/>
            <person name="Raghavan V."/>
            <person name="Scher J.U."/>
            <person name="Tett A."/>
            <person name="Cox L.M."/>
            <person name="Gottsegen C."/>
            <person name="Watters A."/>
            <person name="Wiltshire- Gordon J.D."/>
            <person name="Segata N."/>
            <person name="Bonneau R."/>
            <person name="Littman D.R."/>
        </authorList>
    </citation>
    <scope>NUCLEOTIDE SEQUENCE [LARGE SCALE GENOMIC DNA]</scope>
    <source>
        <strain evidence="6">iAA108</strain>
        <strain evidence="4">IAA108</strain>
        <strain evidence="5">iK21513</strain>
        <strain evidence="3">IK21513</strain>
    </source>
</reference>
<feature type="domain" description="ParB-like N-terminal" evidence="1">
    <location>
        <begin position="30"/>
        <end position="116"/>
    </location>
</feature>
<evidence type="ECO:0000313" key="5">
    <source>
        <dbReference type="Proteomes" id="UP000406735"/>
    </source>
</evidence>
<gene>
    <name evidence="4" type="ORF">F7D74_14520</name>
    <name evidence="3" type="ORF">F7D97_14440</name>
    <name evidence="2" type="ORF">ONT19_00630</name>
</gene>
<evidence type="ECO:0000313" key="3">
    <source>
        <dbReference type="EMBL" id="MQN11090.1"/>
    </source>
</evidence>
<dbReference type="EMBL" id="VZCC01000106">
    <property type="protein sequence ID" value="MQN85163.1"/>
    <property type="molecule type" value="Genomic_DNA"/>
</dbReference>
<dbReference type="PANTHER" id="PTHR33375:SF1">
    <property type="entry name" value="CHROMOSOME-PARTITIONING PROTEIN PARB-RELATED"/>
    <property type="match status" value="1"/>
</dbReference>
<comment type="caution">
    <text evidence="3">The sequence shown here is derived from an EMBL/GenBank/DDBJ whole genome shotgun (WGS) entry which is preliminary data.</text>
</comment>
<dbReference type="EMBL" id="VZCY01000118">
    <property type="protein sequence ID" value="MQN11090.1"/>
    <property type="molecule type" value="Genomic_DNA"/>
</dbReference>
<evidence type="ECO:0000259" key="1">
    <source>
        <dbReference type="SMART" id="SM00470"/>
    </source>
</evidence>
<dbReference type="InterPro" id="IPR003115">
    <property type="entry name" value="ParB_N"/>
</dbReference>
<dbReference type="InterPro" id="IPR036086">
    <property type="entry name" value="ParB/Sulfiredoxin_sf"/>
</dbReference>
<dbReference type="PANTHER" id="PTHR33375">
    <property type="entry name" value="CHROMOSOME-PARTITIONING PROTEIN PARB-RELATED"/>
    <property type="match status" value="1"/>
</dbReference>
<dbReference type="InterPro" id="IPR050336">
    <property type="entry name" value="Chromosome_partition/occlusion"/>
</dbReference>
<evidence type="ECO:0000313" key="4">
    <source>
        <dbReference type="EMBL" id="MQN85163.1"/>
    </source>
</evidence>
<dbReference type="Gene3D" id="3.90.1530.10">
    <property type="entry name" value="Conserved hypothetical protein from pyrococcus furiosus pfu- 392566-001, ParB domain"/>
    <property type="match status" value="1"/>
</dbReference>
<evidence type="ECO:0000313" key="2">
    <source>
        <dbReference type="EMBL" id="MCW4130122.1"/>
    </source>
</evidence>
<dbReference type="EMBL" id="JAPDVG010000001">
    <property type="protein sequence ID" value="MCW4130122.1"/>
    <property type="molecule type" value="Genomic_DNA"/>
</dbReference>
<dbReference type="GO" id="GO:0045881">
    <property type="term" value="P:positive regulation of sporulation resulting in formation of a cellular spore"/>
    <property type="evidence" value="ECO:0007669"/>
    <property type="project" value="TreeGrafter"/>
</dbReference>
<name>A0A5P0V7S8_9BACT</name>
<accession>A0A5P0V7S8</accession>
<dbReference type="AlphaFoldDB" id="A0A5P0V7S8"/>
<dbReference type="RefSeq" id="WP_153079938.1">
    <property type="nucleotide sequence ID" value="NZ_JAHRGJ010000006.1"/>
</dbReference>
<dbReference type="SUPFAM" id="SSF110849">
    <property type="entry name" value="ParB/Sulfiredoxin"/>
    <property type="match status" value="1"/>
</dbReference>
<dbReference type="GO" id="GO:0005694">
    <property type="term" value="C:chromosome"/>
    <property type="evidence" value="ECO:0007669"/>
    <property type="project" value="TreeGrafter"/>
</dbReference>
<dbReference type="Proteomes" id="UP000421408">
    <property type="component" value="Unassembled WGS sequence"/>
</dbReference>
<dbReference type="Pfam" id="PF02195">
    <property type="entry name" value="ParB_N"/>
    <property type="match status" value="1"/>
</dbReference>
<sequence length="151" mass="17506">MNTKNSKENLALKLAKDNIEVEQVKPLHIEYVKVDDIYPNDYNPNTHDADSFDLLIKSLLYFGFTQPIVVNRSTMQIVDGENRYRAACVIGYEMVPVCFVDFDEEKLRYATIMHNAARGHNNNEMMGRLKNYLDTHFSNSSDKVLLNNRKK</sequence>
<reference evidence="2" key="2">
    <citation type="submission" date="2022-11" db="EMBL/GenBank/DDBJ databases">
        <title>Genomic repertoires linked with pathogenic potency of arthritogenic Prevotella copri isolated from the gut of rheumatoid arthritis patients.</title>
        <authorList>
            <person name="Nii T."/>
            <person name="Maeda Y."/>
            <person name="Motooka D."/>
            <person name="Naito M."/>
            <person name="Matsumoto Y."/>
            <person name="Ogawa T."/>
            <person name="Oguro-Igashira E."/>
            <person name="Kishikawa T."/>
            <person name="Yamashita M."/>
            <person name="Koizumi S."/>
            <person name="Kurakawa T."/>
            <person name="Okumura R."/>
            <person name="Kayama H."/>
            <person name="Murakami M."/>
            <person name="Sakaguchi T."/>
            <person name="Das B."/>
            <person name="Nakamura S."/>
            <person name="Okada Y."/>
            <person name="Kumanogoh A."/>
            <person name="Takeda K."/>
        </authorList>
    </citation>
    <scope>NUCLEOTIDE SEQUENCE</scope>
    <source>
        <strain evidence="2">H019-1</strain>
    </source>
</reference>
<dbReference type="Proteomes" id="UP001209417">
    <property type="component" value="Unassembled WGS sequence"/>
</dbReference>
<dbReference type="GO" id="GO:0007059">
    <property type="term" value="P:chromosome segregation"/>
    <property type="evidence" value="ECO:0007669"/>
    <property type="project" value="TreeGrafter"/>
</dbReference>
<evidence type="ECO:0000313" key="6">
    <source>
        <dbReference type="Proteomes" id="UP000421408"/>
    </source>
</evidence>
<dbReference type="SMART" id="SM00470">
    <property type="entry name" value="ParB"/>
    <property type="match status" value="1"/>
</dbReference>
<proteinExistence type="predicted"/>